<dbReference type="CDD" id="cd06225">
    <property type="entry name" value="HAMP"/>
    <property type="match status" value="1"/>
</dbReference>
<feature type="transmembrane region" description="Helical" evidence="5">
    <location>
        <begin position="435"/>
        <end position="460"/>
    </location>
</feature>
<keyword evidence="5" id="KW-0812">Transmembrane</keyword>
<gene>
    <name evidence="8" type="ORF">ON753_14525</name>
</gene>
<sequence length="807" mass="85236">MPLRSFSDLKISAKVGGGFAVVLLITALAGASGIFAVSQLNRKVDNSVSATNAMTSLQRLSAARETYLTGKSPEQAEQVAASLEALHGDLDAMLAAVKGTASADGVEAAIASVTDMEQAFKKVIASVARQTEALAELEDRGNMLNSSAQTVAGQLDKILGNLDGSLTSNREERAASLDNTLTFDPLADKLAAIRADVYASGLGDLEAGERVTKLLQEVEAPLADMANTIRSSRKRKIFTAKLEILGDLPGIIAKLGAGAEPEARAALASDAGARLAHAVTAVSVLAQNAAKIFLNTDEVYQQTEVKVAYYNELMAQLEHFKDMLVAVESSTLRALVNRSPQAIADVQEKTEALLEVTARLAERTKDEAQVSSTTGSLAGFVTQYNESFQSIMAAVEQQTAALDNLSAFSDQTRDQVSTVARQEAVSAKSTGQQSILLIVVAVASAIAVGAAVAVFLSVAISRPVRSLTHVMSDLAGGHLDVAIDGTSRRDEIGDMSRAVAVFQTNAVERMQLEESQQATEIRRAQRHERVETLIAEFRAGISGVLETVHTNMDRMKDTAEKLTEVAETTTERTRSAQGSASETSQNVQTVASAAEELSSSISEISRQISTTTGIIHEASQRADDSNSKVAGLSSAAQRIGDVVSLIQAIAEQTNLLALNATIEAARAGEAGKGFSVVAAEVKELATQTSKATEEISSHIAEIQAATQETVVSIETISKIMTEANEHTSSIAAAVDQQGAATSEINISIQSASDGTLDVSNMMLTLVETMDHTKQESLQVRQTSETVVKSNEDLQQLIDTFLVEVTAA</sequence>
<proteinExistence type="inferred from homology"/>
<feature type="compositionally biased region" description="Polar residues" evidence="4">
    <location>
        <begin position="575"/>
        <end position="588"/>
    </location>
</feature>
<dbReference type="Proteomes" id="UP001300261">
    <property type="component" value="Unassembled WGS sequence"/>
</dbReference>
<dbReference type="PANTHER" id="PTHR32089">
    <property type="entry name" value="METHYL-ACCEPTING CHEMOTAXIS PROTEIN MCPB"/>
    <property type="match status" value="1"/>
</dbReference>
<dbReference type="EMBL" id="JAPEVI010000003">
    <property type="protein sequence ID" value="MCX2723572.1"/>
    <property type="molecule type" value="Genomic_DNA"/>
</dbReference>
<evidence type="ECO:0000256" key="4">
    <source>
        <dbReference type="SAM" id="MobiDB-lite"/>
    </source>
</evidence>
<evidence type="ECO:0000256" key="2">
    <source>
        <dbReference type="ARBA" id="ARBA00029447"/>
    </source>
</evidence>
<evidence type="ECO:0000313" key="9">
    <source>
        <dbReference type="Proteomes" id="UP001300261"/>
    </source>
</evidence>
<dbReference type="Gene3D" id="6.10.340.10">
    <property type="match status" value="1"/>
</dbReference>
<protein>
    <submittedName>
        <fullName evidence="8">HAMP domain-containing methyl-accepting chemotaxis protein</fullName>
    </submittedName>
</protein>
<dbReference type="InterPro" id="IPR004090">
    <property type="entry name" value="Chemotax_Me-accpt_rcpt"/>
</dbReference>
<dbReference type="PROSITE" id="PS50885">
    <property type="entry name" value="HAMP"/>
    <property type="match status" value="1"/>
</dbReference>
<accession>A0ABT3R342</accession>
<dbReference type="PROSITE" id="PS50111">
    <property type="entry name" value="CHEMOTAXIS_TRANSDUC_2"/>
    <property type="match status" value="1"/>
</dbReference>
<evidence type="ECO:0000256" key="1">
    <source>
        <dbReference type="ARBA" id="ARBA00023224"/>
    </source>
</evidence>
<reference evidence="8 9" key="1">
    <citation type="journal article" date="2016" name="Int. J. Syst. Evol. Microbiol.">
        <title>Labrenzia salina sp. nov., isolated from the rhizosphere of the halophyte Arthrocnemum macrostachyum.</title>
        <authorList>
            <person name="Camacho M."/>
            <person name="Redondo-Gomez S."/>
            <person name="Rodriguez-Llorente I."/>
            <person name="Rohde M."/>
            <person name="Sproer C."/>
            <person name="Schumann P."/>
            <person name="Klenk H.P."/>
            <person name="Montero-Calasanz M.D.C."/>
        </authorList>
    </citation>
    <scope>NUCLEOTIDE SEQUENCE [LARGE SCALE GENOMIC DNA]</scope>
    <source>
        <strain evidence="8 9">DSM 29163</strain>
    </source>
</reference>
<dbReference type="InterPro" id="IPR003660">
    <property type="entry name" value="HAMP_dom"/>
</dbReference>
<dbReference type="PRINTS" id="PR00260">
    <property type="entry name" value="CHEMTRNSDUCR"/>
</dbReference>
<evidence type="ECO:0000256" key="3">
    <source>
        <dbReference type="PROSITE-ProRule" id="PRU00284"/>
    </source>
</evidence>
<dbReference type="InterPro" id="IPR004089">
    <property type="entry name" value="MCPsignal_dom"/>
</dbReference>
<comment type="caution">
    <text evidence="8">The sequence shown here is derived from an EMBL/GenBank/DDBJ whole genome shotgun (WGS) entry which is preliminary data.</text>
</comment>
<dbReference type="SMART" id="SM00283">
    <property type="entry name" value="MA"/>
    <property type="match status" value="1"/>
</dbReference>
<keyword evidence="5" id="KW-0472">Membrane</keyword>
<keyword evidence="1 3" id="KW-0807">Transducer</keyword>
<dbReference type="Pfam" id="PF00672">
    <property type="entry name" value="HAMP"/>
    <property type="match status" value="1"/>
</dbReference>
<organism evidence="8 9">
    <name type="scientific">Roseibium salinum</name>
    <dbReference type="NCBI Taxonomy" id="1604349"/>
    <lineage>
        <taxon>Bacteria</taxon>
        <taxon>Pseudomonadati</taxon>
        <taxon>Pseudomonadota</taxon>
        <taxon>Alphaproteobacteria</taxon>
        <taxon>Hyphomicrobiales</taxon>
        <taxon>Stappiaceae</taxon>
        <taxon>Roseibium</taxon>
    </lineage>
</organism>
<dbReference type="Gene3D" id="1.10.287.950">
    <property type="entry name" value="Methyl-accepting chemotaxis protein"/>
    <property type="match status" value="1"/>
</dbReference>
<dbReference type="PANTHER" id="PTHR32089:SF112">
    <property type="entry name" value="LYSOZYME-LIKE PROTEIN-RELATED"/>
    <property type="match status" value="1"/>
</dbReference>
<feature type="domain" description="HAMP" evidence="7">
    <location>
        <begin position="458"/>
        <end position="511"/>
    </location>
</feature>
<evidence type="ECO:0000313" key="8">
    <source>
        <dbReference type="EMBL" id="MCX2723572.1"/>
    </source>
</evidence>
<dbReference type="SUPFAM" id="SSF58104">
    <property type="entry name" value="Methyl-accepting chemotaxis protein (MCP) signaling domain"/>
    <property type="match status" value="1"/>
</dbReference>
<evidence type="ECO:0000259" key="7">
    <source>
        <dbReference type="PROSITE" id="PS50885"/>
    </source>
</evidence>
<feature type="region of interest" description="Disordered" evidence="4">
    <location>
        <begin position="564"/>
        <end position="588"/>
    </location>
</feature>
<feature type="domain" description="Methyl-accepting transducer" evidence="6">
    <location>
        <begin position="551"/>
        <end position="794"/>
    </location>
</feature>
<keyword evidence="9" id="KW-1185">Reference proteome</keyword>
<name>A0ABT3R342_9HYPH</name>
<dbReference type="SMART" id="SM00304">
    <property type="entry name" value="HAMP"/>
    <property type="match status" value="1"/>
</dbReference>
<dbReference type="Pfam" id="PF00015">
    <property type="entry name" value="MCPsignal"/>
    <property type="match status" value="1"/>
</dbReference>
<comment type="similarity">
    <text evidence="2">Belongs to the methyl-accepting chemotaxis (MCP) protein family.</text>
</comment>
<evidence type="ECO:0000256" key="5">
    <source>
        <dbReference type="SAM" id="Phobius"/>
    </source>
</evidence>
<keyword evidence="5" id="KW-1133">Transmembrane helix</keyword>
<evidence type="ECO:0000259" key="6">
    <source>
        <dbReference type="PROSITE" id="PS50111"/>
    </source>
</evidence>
<dbReference type="RefSeq" id="WP_265963345.1">
    <property type="nucleotide sequence ID" value="NZ_JAPEVI010000003.1"/>
</dbReference>
<feature type="compositionally biased region" description="Basic and acidic residues" evidence="4">
    <location>
        <begin position="564"/>
        <end position="574"/>
    </location>
</feature>